<keyword evidence="1" id="KW-0472">Membrane</keyword>
<keyword evidence="3" id="KW-1185">Reference proteome</keyword>
<dbReference type="Proteomes" id="UP001300745">
    <property type="component" value="Unassembled WGS sequence"/>
</dbReference>
<keyword evidence="1" id="KW-0812">Transmembrane</keyword>
<reference evidence="2 3" key="1">
    <citation type="submission" date="2022-11" db="EMBL/GenBank/DDBJ databases">
        <title>Mycobacterium sp. nov.</title>
        <authorList>
            <person name="Papic B."/>
            <person name="Spicic S."/>
            <person name="Duvnjak S."/>
        </authorList>
    </citation>
    <scope>NUCLEOTIDE SEQUENCE [LARGE SCALE GENOMIC DNA]</scope>
    <source>
        <strain evidence="2 3">CVI_P4</strain>
    </source>
</reference>
<evidence type="ECO:0000313" key="2">
    <source>
        <dbReference type="EMBL" id="MCX2939178.1"/>
    </source>
</evidence>
<keyword evidence="1" id="KW-1133">Transmembrane helix</keyword>
<feature type="transmembrane region" description="Helical" evidence="1">
    <location>
        <begin position="35"/>
        <end position="54"/>
    </location>
</feature>
<evidence type="ECO:0000313" key="3">
    <source>
        <dbReference type="Proteomes" id="UP001300745"/>
    </source>
</evidence>
<dbReference type="EMBL" id="JAPJDO010000021">
    <property type="protein sequence ID" value="MCX2939178.1"/>
    <property type="molecule type" value="Genomic_DNA"/>
</dbReference>
<protein>
    <submittedName>
        <fullName evidence="2">Uncharacterized protein</fullName>
    </submittedName>
</protein>
<organism evidence="2 3">
    <name type="scientific">Mycobacterium pinniadriaticum</name>
    <dbReference type="NCBI Taxonomy" id="2994102"/>
    <lineage>
        <taxon>Bacteria</taxon>
        <taxon>Bacillati</taxon>
        <taxon>Actinomycetota</taxon>
        <taxon>Actinomycetes</taxon>
        <taxon>Mycobacteriales</taxon>
        <taxon>Mycobacteriaceae</taxon>
        <taxon>Mycobacterium</taxon>
    </lineage>
</organism>
<proteinExistence type="predicted"/>
<evidence type="ECO:0000256" key="1">
    <source>
        <dbReference type="SAM" id="Phobius"/>
    </source>
</evidence>
<name>A0ABT3SJ54_9MYCO</name>
<gene>
    <name evidence="2" type="ORF">ORI27_20995</name>
</gene>
<accession>A0ABT3SJ54</accession>
<comment type="caution">
    <text evidence="2">The sequence shown here is derived from an EMBL/GenBank/DDBJ whole genome shotgun (WGS) entry which is preliminary data.</text>
</comment>
<dbReference type="RefSeq" id="WP_265998964.1">
    <property type="nucleotide sequence ID" value="NZ_JAPJDN010000021.1"/>
</dbReference>
<sequence>MDALSIRGDRVAGLLTPGVDRDSGETSLARRLARAGFFAGVGSWALAIGMSPIFEAVP</sequence>